<dbReference type="PANTHER" id="PTHR43515:SF1">
    <property type="entry name" value="THREONINE SYNTHASE-LIKE 1"/>
    <property type="match status" value="1"/>
</dbReference>
<dbReference type="InterPro" id="IPR029144">
    <property type="entry name" value="Thr_synth_N"/>
</dbReference>
<name>A0A369MA52_9ACTN</name>
<evidence type="ECO:0000256" key="5">
    <source>
        <dbReference type="PIRSR" id="PIRSR604450-51"/>
    </source>
</evidence>
<dbReference type="GO" id="GO:0009088">
    <property type="term" value="P:threonine biosynthetic process"/>
    <property type="evidence" value="ECO:0007669"/>
    <property type="project" value="UniProtKB-UniRule"/>
</dbReference>
<dbReference type="EMBL" id="PPTS01000001">
    <property type="protein sequence ID" value="RDB67366.1"/>
    <property type="molecule type" value="Genomic_DNA"/>
</dbReference>
<evidence type="ECO:0000313" key="7">
    <source>
        <dbReference type="EMBL" id="RDB67366.1"/>
    </source>
</evidence>
<feature type="domain" description="Threonine synthase N-terminal" evidence="6">
    <location>
        <begin position="18"/>
        <end position="95"/>
    </location>
</feature>
<evidence type="ECO:0000256" key="4">
    <source>
        <dbReference type="NCBIfam" id="TIGR00260"/>
    </source>
</evidence>
<keyword evidence="8" id="KW-1185">Reference proteome</keyword>
<comment type="caution">
    <text evidence="7">The sequence shown here is derived from an EMBL/GenBank/DDBJ whole genome shotgun (WGS) entry which is preliminary data.</text>
</comment>
<dbReference type="GO" id="GO:0005737">
    <property type="term" value="C:cytoplasm"/>
    <property type="evidence" value="ECO:0007669"/>
    <property type="project" value="TreeGrafter"/>
</dbReference>
<dbReference type="Gene3D" id="3.90.1380.10">
    <property type="entry name" value="Threonine synthase, N-terminal domain"/>
    <property type="match status" value="1"/>
</dbReference>
<comment type="cofactor">
    <cofactor evidence="1 5">
        <name>pyridoxal 5'-phosphate</name>
        <dbReference type="ChEBI" id="CHEBI:597326"/>
    </cofactor>
</comment>
<comment type="similarity">
    <text evidence="2">Belongs to the threonine synthase family.</text>
</comment>
<dbReference type="GO" id="GO:0004795">
    <property type="term" value="F:threonine synthase activity"/>
    <property type="evidence" value="ECO:0007669"/>
    <property type="project" value="UniProtKB-UniRule"/>
</dbReference>
<dbReference type="SUPFAM" id="SSF53686">
    <property type="entry name" value="Tryptophan synthase beta subunit-like PLP-dependent enzymes"/>
    <property type="match status" value="1"/>
</dbReference>
<dbReference type="OrthoDB" id="9778118at2"/>
<dbReference type="InterPro" id="IPR037158">
    <property type="entry name" value="Thr_synth_N_sf"/>
</dbReference>
<organism evidence="7 8">
    <name type="scientific">Gordonibacter pamelaeae</name>
    <dbReference type="NCBI Taxonomy" id="471189"/>
    <lineage>
        <taxon>Bacteria</taxon>
        <taxon>Bacillati</taxon>
        <taxon>Actinomycetota</taxon>
        <taxon>Coriobacteriia</taxon>
        <taxon>Eggerthellales</taxon>
        <taxon>Eggerthellaceae</taxon>
        <taxon>Gordonibacter</taxon>
    </lineage>
</organism>
<evidence type="ECO:0000313" key="8">
    <source>
        <dbReference type="Proteomes" id="UP000254000"/>
    </source>
</evidence>
<gene>
    <name evidence="7" type="ORF">C1877_02305</name>
</gene>
<dbReference type="AlphaFoldDB" id="A0A369MA52"/>
<dbReference type="EC" id="4.2.3.1" evidence="4"/>
<dbReference type="InterPro" id="IPR036052">
    <property type="entry name" value="TrpB-like_PALP_sf"/>
</dbReference>
<evidence type="ECO:0000259" key="6">
    <source>
        <dbReference type="Pfam" id="PF14821"/>
    </source>
</evidence>
<evidence type="ECO:0000256" key="2">
    <source>
        <dbReference type="ARBA" id="ARBA00005517"/>
    </source>
</evidence>
<dbReference type="CDD" id="cd01560">
    <property type="entry name" value="Thr-synth_2"/>
    <property type="match status" value="1"/>
</dbReference>
<dbReference type="Gene3D" id="3.40.50.1100">
    <property type="match status" value="2"/>
</dbReference>
<reference evidence="7 8" key="1">
    <citation type="journal article" date="2018" name="Elife">
        <title>Discovery and characterization of a prevalent human gut bacterial enzyme sufficient for the inactivation of a family of plant toxins.</title>
        <authorList>
            <person name="Koppel N."/>
            <person name="Bisanz J.E."/>
            <person name="Pandelia M.E."/>
            <person name="Turnbaugh P.J."/>
            <person name="Balskus E.P."/>
        </authorList>
    </citation>
    <scope>NUCLEOTIDE SEQUENCE [LARGE SCALE GENOMIC DNA]</scope>
    <source>
        <strain evidence="7 8">3C</strain>
    </source>
</reference>
<dbReference type="Proteomes" id="UP000254000">
    <property type="component" value="Unassembled WGS sequence"/>
</dbReference>
<dbReference type="PANTHER" id="PTHR43515">
    <property type="entry name" value="THREONINE SYNTHASE-LIKE 1"/>
    <property type="match status" value="1"/>
</dbReference>
<evidence type="ECO:0000256" key="3">
    <source>
        <dbReference type="ARBA" id="ARBA00022898"/>
    </source>
</evidence>
<feature type="modified residue" description="N6-(pyridoxal phosphate)lysine" evidence="5">
    <location>
        <position position="128"/>
    </location>
</feature>
<dbReference type="Pfam" id="PF24857">
    <property type="entry name" value="THR4_C"/>
    <property type="match status" value="1"/>
</dbReference>
<dbReference type="InterPro" id="IPR004450">
    <property type="entry name" value="Thr_synthase-like"/>
</dbReference>
<protein>
    <recommendedName>
        <fullName evidence="4">Threonine synthase</fullName>
        <ecNumber evidence="4">4.2.3.1</ecNumber>
    </recommendedName>
</protein>
<sequence>MKTCEFEQKAQDKALNLYIDTRGAGPRPVTFTEAVVDGLAAGGGLYVPERIPELTLEDIAALAQLPYAQRAARIYRAFDTDLPAETVDALMAQIYGSNFDDERICPITSLTADTHVLELWHGPTSAFKDMALQCLPRFFSASAAQLREQGKLDHDFLILVATSGDTGKAALEGFRDVDGVSIGVMYPDGGVSDIQFKQMATQRGRNVQVWGVRGNFDDCQTGAKNVFGDEAFAEKLQDTHGVALSSANSINWGRLMPQIVYYVSAYAQLVADGKLGLGDELDVCVPTGNFGNILAAYYAKRMGVPLGMLYCASNENRVLTDFINTGTYDISERPFVLTPSPSMDILVSSNLERQLFELTGRDAEAIAGWMADLREQRRFRVDEGTFARVREQFASDSIDNATCLDTIKRVFDEHDYLLDPHTAVAYRTAENLRGENPVLIASTAHWAKFGDNVYRALHGLEPGAALPADVAALSGCELNELIAQETGKHDIPRGLAELDALPIRFDEVIEGGTDSIEAAAARFLEELGAAAPGRDDRD</sequence>
<dbReference type="NCBIfam" id="TIGR00260">
    <property type="entry name" value="thrC"/>
    <property type="match status" value="1"/>
</dbReference>
<dbReference type="Pfam" id="PF14821">
    <property type="entry name" value="Thr_synth_N"/>
    <property type="match status" value="1"/>
</dbReference>
<keyword evidence="3 5" id="KW-0663">Pyridoxal phosphate</keyword>
<proteinExistence type="inferred from homology"/>
<evidence type="ECO:0000256" key="1">
    <source>
        <dbReference type="ARBA" id="ARBA00001933"/>
    </source>
</evidence>
<accession>A0A369MA52</accession>